<comment type="caution">
    <text evidence="1">The sequence shown here is derived from an EMBL/GenBank/DDBJ whole genome shotgun (WGS) entry which is preliminary data.</text>
</comment>
<reference evidence="1" key="1">
    <citation type="submission" date="2021-01" db="EMBL/GenBank/DDBJ databases">
        <title>Modified the classification status of verrucomicrobia.</title>
        <authorList>
            <person name="Feng X."/>
        </authorList>
    </citation>
    <scope>NUCLEOTIDE SEQUENCE</scope>
    <source>
        <strain evidence="1">KCTC 13126</strain>
    </source>
</reference>
<accession>A0A934VLP7</accession>
<dbReference type="RefSeq" id="WP_200356199.1">
    <property type="nucleotide sequence ID" value="NZ_JAENIL010000024.1"/>
</dbReference>
<proteinExistence type="predicted"/>
<dbReference type="EMBL" id="JAENIL010000024">
    <property type="protein sequence ID" value="MBK1877986.1"/>
    <property type="molecule type" value="Genomic_DNA"/>
</dbReference>
<name>A0A934VLP7_9BACT</name>
<gene>
    <name evidence="1" type="ORF">JIN87_14000</name>
</gene>
<protein>
    <submittedName>
        <fullName evidence="1">Uncharacterized protein</fullName>
    </submittedName>
</protein>
<evidence type="ECO:0000313" key="1">
    <source>
        <dbReference type="EMBL" id="MBK1877986.1"/>
    </source>
</evidence>
<organism evidence="1 2">
    <name type="scientific">Pelagicoccus mobilis</name>
    <dbReference type="NCBI Taxonomy" id="415221"/>
    <lineage>
        <taxon>Bacteria</taxon>
        <taxon>Pseudomonadati</taxon>
        <taxon>Verrucomicrobiota</taxon>
        <taxon>Opitutia</taxon>
        <taxon>Puniceicoccales</taxon>
        <taxon>Pelagicoccaceae</taxon>
        <taxon>Pelagicoccus</taxon>
    </lineage>
</organism>
<evidence type="ECO:0000313" key="2">
    <source>
        <dbReference type="Proteomes" id="UP000617628"/>
    </source>
</evidence>
<keyword evidence="2" id="KW-1185">Reference proteome</keyword>
<sequence>MNTAKREQLLSVKELAWQLNRHPNYVYLMRKAGFPMPGNRTTLKDAVDWLAENPRWRRLI</sequence>
<dbReference type="AlphaFoldDB" id="A0A934VLP7"/>
<dbReference type="Proteomes" id="UP000617628">
    <property type="component" value="Unassembled WGS sequence"/>
</dbReference>